<comment type="caution">
    <text evidence="11">The sequence shown here is derived from an EMBL/GenBank/DDBJ whole genome shotgun (WGS) entry which is preliminary data.</text>
</comment>
<evidence type="ECO:0000256" key="3">
    <source>
        <dbReference type="ARBA" id="ARBA00022723"/>
    </source>
</evidence>
<feature type="compositionally biased region" description="Low complexity" evidence="9">
    <location>
        <begin position="531"/>
        <end position="543"/>
    </location>
</feature>
<dbReference type="GO" id="GO:0046872">
    <property type="term" value="F:metal ion binding"/>
    <property type="evidence" value="ECO:0007669"/>
    <property type="project" value="UniProtKB-KW"/>
</dbReference>
<dbReference type="EC" id="7.-.-.-" evidence="8"/>
<dbReference type="PROSITE" id="PS51379">
    <property type="entry name" value="4FE4S_FER_2"/>
    <property type="match status" value="2"/>
</dbReference>
<gene>
    <name evidence="8" type="primary">rnfC</name>
    <name evidence="11" type="ORF">DFR38_105186</name>
</gene>
<feature type="compositionally biased region" description="Low complexity" evidence="9">
    <location>
        <begin position="469"/>
        <end position="484"/>
    </location>
</feature>
<dbReference type="AlphaFoldDB" id="A0A318JMN6"/>
<comment type="similarity">
    <text evidence="8">Belongs to the 4Fe4S bacterial-type ferredoxin family. RnfC subfamily.</text>
</comment>
<feature type="binding site" evidence="8">
    <location>
        <position position="381"/>
    </location>
    <ligand>
        <name>[4Fe-4S] cluster</name>
        <dbReference type="ChEBI" id="CHEBI:49883"/>
        <label>2</label>
    </ligand>
</feature>
<keyword evidence="3 8" id="KW-0479">Metal-binding</keyword>
<feature type="binding site" evidence="8">
    <location>
        <position position="352"/>
    </location>
    <ligand>
        <name>[4Fe-4S] cluster</name>
        <dbReference type="ChEBI" id="CHEBI:49883"/>
        <label>2</label>
    </ligand>
</feature>
<feature type="region of interest" description="Disordered" evidence="9">
    <location>
        <begin position="565"/>
        <end position="584"/>
    </location>
</feature>
<evidence type="ECO:0000256" key="7">
    <source>
        <dbReference type="ARBA" id="ARBA00023014"/>
    </source>
</evidence>
<evidence type="ECO:0000256" key="4">
    <source>
        <dbReference type="ARBA" id="ARBA00022737"/>
    </source>
</evidence>
<keyword evidence="8" id="KW-1278">Translocase</keyword>
<evidence type="ECO:0000256" key="5">
    <source>
        <dbReference type="ARBA" id="ARBA00022982"/>
    </source>
</evidence>
<evidence type="ECO:0000259" key="10">
    <source>
        <dbReference type="PROSITE" id="PS51379"/>
    </source>
</evidence>
<feature type="domain" description="4Fe-4S ferredoxin-type" evidence="10">
    <location>
        <begin position="372"/>
        <end position="401"/>
    </location>
</feature>
<dbReference type="NCBIfam" id="TIGR01945">
    <property type="entry name" value="rnfC"/>
    <property type="match status" value="1"/>
</dbReference>
<protein>
    <recommendedName>
        <fullName evidence="8">Ion-translocating oxidoreductase complex subunit C</fullName>
        <ecNumber evidence="8">7.-.-.-</ecNumber>
    </recommendedName>
    <alternativeName>
        <fullName evidence="8">Rnf electron transport complex subunit C</fullName>
    </alternativeName>
</protein>
<dbReference type="GO" id="GO:0005886">
    <property type="term" value="C:plasma membrane"/>
    <property type="evidence" value="ECO:0007669"/>
    <property type="project" value="UniProtKB-SubCell"/>
</dbReference>
<keyword evidence="6 8" id="KW-0408">Iron</keyword>
<dbReference type="RefSeq" id="WP_110313212.1">
    <property type="nucleotide sequence ID" value="NZ_QJKC01000005.1"/>
</dbReference>
<evidence type="ECO:0000313" key="12">
    <source>
        <dbReference type="Proteomes" id="UP000248395"/>
    </source>
</evidence>
<evidence type="ECO:0000256" key="6">
    <source>
        <dbReference type="ARBA" id="ARBA00023004"/>
    </source>
</evidence>
<evidence type="ECO:0000256" key="1">
    <source>
        <dbReference type="ARBA" id="ARBA00022448"/>
    </source>
</evidence>
<evidence type="ECO:0000256" key="2">
    <source>
        <dbReference type="ARBA" id="ARBA00022485"/>
    </source>
</evidence>
<proteinExistence type="inferred from homology"/>
<dbReference type="GO" id="GO:0022900">
    <property type="term" value="P:electron transport chain"/>
    <property type="evidence" value="ECO:0007669"/>
    <property type="project" value="UniProtKB-UniRule"/>
</dbReference>
<comment type="function">
    <text evidence="8">Part of a membrane-bound complex that couples electron transfer with translocation of ions across the membrane.</text>
</comment>
<reference evidence="11 12" key="1">
    <citation type="submission" date="2018-05" db="EMBL/GenBank/DDBJ databases">
        <title>Genomic Encyclopedia of Type Strains, Phase IV (KMG-IV): sequencing the most valuable type-strain genomes for metagenomic binning, comparative biology and taxonomic classification.</title>
        <authorList>
            <person name="Goeker M."/>
        </authorList>
    </citation>
    <scope>NUCLEOTIDE SEQUENCE [LARGE SCALE GENOMIC DNA]</scope>
    <source>
        <strain evidence="11 12">DSM 25134</strain>
    </source>
</reference>
<dbReference type="InterPro" id="IPR010208">
    <property type="entry name" value="Ion_transpt_RnfC/RsxC"/>
</dbReference>
<feature type="region of interest" description="Disordered" evidence="9">
    <location>
        <begin position="438"/>
        <end position="501"/>
    </location>
</feature>
<evidence type="ECO:0000256" key="9">
    <source>
        <dbReference type="SAM" id="MobiDB-lite"/>
    </source>
</evidence>
<dbReference type="GO" id="GO:0051539">
    <property type="term" value="F:4 iron, 4 sulfur cluster binding"/>
    <property type="evidence" value="ECO:0007669"/>
    <property type="project" value="UniProtKB-KW"/>
</dbReference>
<feature type="compositionally biased region" description="Low complexity" evidence="9">
    <location>
        <begin position="565"/>
        <end position="582"/>
    </location>
</feature>
<dbReference type="SUPFAM" id="SSF142019">
    <property type="entry name" value="Nqo1 FMN-binding domain-like"/>
    <property type="match status" value="1"/>
</dbReference>
<evidence type="ECO:0000256" key="8">
    <source>
        <dbReference type="HAMAP-Rule" id="MF_00461"/>
    </source>
</evidence>
<dbReference type="InterPro" id="IPR037225">
    <property type="entry name" value="Nuo51_FMN-bd_sf"/>
</dbReference>
<dbReference type="Gene3D" id="3.30.70.20">
    <property type="match status" value="1"/>
</dbReference>
<dbReference type="Pfam" id="PF01512">
    <property type="entry name" value="Complex1_51K"/>
    <property type="match status" value="1"/>
</dbReference>
<organism evidence="11 12">
    <name type="scientific">Aquitalea magnusonii</name>
    <dbReference type="NCBI Taxonomy" id="332411"/>
    <lineage>
        <taxon>Bacteria</taxon>
        <taxon>Pseudomonadati</taxon>
        <taxon>Pseudomonadota</taxon>
        <taxon>Betaproteobacteria</taxon>
        <taxon>Neisseriales</taxon>
        <taxon>Chromobacteriaceae</taxon>
        <taxon>Aquitalea</taxon>
    </lineage>
</organism>
<dbReference type="InterPro" id="IPR011538">
    <property type="entry name" value="Nuo51_FMN-bd"/>
</dbReference>
<comment type="subunit">
    <text evidence="8">The complex is composed of six subunits: RnfA, RnfB, RnfC, RnfD, RnfE and RnfG.</text>
</comment>
<keyword evidence="8" id="KW-0472">Membrane</keyword>
<feature type="binding site" evidence="8">
    <location>
        <position position="342"/>
    </location>
    <ligand>
        <name>[4Fe-4S] cluster</name>
        <dbReference type="ChEBI" id="CHEBI:49883"/>
        <label>1</label>
    </ligand>
</feature>
<accession>A0A318JMN6</accession>
<dbReference type="NCBIfam" id="NF003454">
    <property type="entry name" value="PRK05035.1"/>
    <property type="match status" value="1"/>
</dbReference>
<dbReference type="HAMAP" id="MF_00461">
    <property type="entry name" value="RsxC_RnfC"/>
    <property type="match status" value="1"/>
</dbReference>
<dbReference type="OrthoDB" id="9767754at2"/>
<dbReference type="EMBL" id="QJKC01000005">
    <property type="protein sequence ID" value="PXX49143.1"/>
    <property type="molecule type" value="Genomic_DNA"/>
</dbReference>
<feature type="binding site" evidence="8">
    <location>
        <position position="387"/>
    </location>
    <ligand>
        <name>[4Fe-4S] cluster</name>
        <dbReference type="ChEBI" id="CHEBI:49883"/>
        <label>2</label>
    </ligand>
</feature>
<keyword evidence="4 8" id="KW-0677">Repeat</keyword>
<feature type="binding site" evidence="8">
    <location>
        <position position="345"/>
    </location>
    <ligand>
        <name>[4Fe-4S] cluster</name>
        <dbReference type="ChEBI" id="CHEBI:49883"/>
        <label>1</label>
    </ligand>
</feature>
<feature type="binding site" evidence="8">
    <location>
        <position position="384"/>
    </location>
    <ligand>
        <name>[4Fe-4S] cluster</name>
        <dbReference type="ChEBI" id="CHEBI:49883"/>
        <label>2</label>
    </ligand>
</feature>
<name>A0A318JMN6_9NEIS</name>
<keyword evidence="1 8" id="KW-0813">Transport</keyword>
<keyword evidence="8" id="KW-1003">Cell membrane</keyword>
<keyword evidence="8" id="KW-0997">Cell inner membrane</keyword>
<dbReference type="InterPro" id="IPR026902">
    <property type="entry name" value="RnfC_N"/>
</dbReference>
<keyword evidence="12" id="KW-1185">Reference proteome</keyword>
<comment type="cofactor">
    <cofactor evidence="8">
        <name>[4Fe-4S] cluster</name>
        <dbReference type="ChEBI" id="CHEBI:49883"/>
    </cofactor>
    <text evidence="8">Binds 2 [4Fe-4S] clusters per subunit.</text>
</comment>
<dbReference type="InterPro" id="IPR017900">
    <property type="entry name" value="4Fe4S_Fe_S_CS"/>
</dbReference>
<dbReference type="PANTHER" id="PTHR43034">
    <property type="entry name" value="ION-TRANSLOCATING OXIDOREDUCTASE COMPLEX SUBUNIT C"/>
    <property type="match status" value="1"/>
</dbReference>
<dbReference type="Gene3D" id="3.40.50.11540">
    <property type="entry name" value="NADH-ubiquinone oxidoreductase 51kDa subunit"/>
    <property type="match status" value="1"/>
</dbReference>
<dbReference type="PANTHER" id="PTHR43034:SF2">
    <property type="entry name" value="ION-TRANSLOCATING OXIDOREDUCTASE COMPLEX SUBUNIT C"/>
    <property type="match status" value="1"/>
</dbReference>
<feature type="binding site" evidence="8">
    <location>
        <position position="391"/>
    </location>
    <ligand>
        <name>[4Fe-4S] cluster</name>
        <dbReference type="ChEBI" id="CHEBI:49883"/>
        <label>1</label>
    </ligand>
</feature>
<feature type="binding site" evidence="8">
    <location>
        <position position="348"/>
    </location>
    <ligand>
        <name>[4Fe-4S] cluster</name>
        <dbReference type="ChEBI" id="CHEBI:49883"/>
        <label>1</label>
    </ligand>
</feature>
<feature type="domain" description="4Fe-4S ferredoxin-type" evidence="10">
    <location>
        <begin position="333"/>
        <end position="362"/>
    </location>
</feature>
<dbReference type="Pfam" id="PF13375">
    <property type="entry name" value="RnfC_N"/>
    <property type="match status" value="1"/>
</dbReference>
<dbReference type="InterPro" id="IPR017896">
    <property type="entry name" value="4Fe4S_Fe-S-bd"/>
</dbReference>
<evidence type="ECO:0000313" key="11">
    <source>
        <dbReference type="EMBL" id="PXX49143.1"/>
    </source>
</evidence>
<dbReference type="SUPFAM" id="SSF46548">
    <property type="entry name" value="alpha-helical ferredoxin"/>
    <property type="match status" value="1"/>
</dbReference>
<keyword evidence="7 8" id="KW-0411">Iron-sulfur</keyword>
<feature type="region of interest" description="Disordered" evidence="9">
    <location>
        <begin position="531"/>
        <end position="559"/>
    </location>
</feature>
<comment type="subcellular location">
    <subcellularLocation>
        <location evidence="8">Cell inner membrane</location>
        <topology evidence="8">Peripheral membrane protein</topology>
    </subcellularLocation>
</comment>
<keyword evidence="2 8" id="KW-0004">4Fe-4S</keyword>
<dbReference type="PROSITE" id="PS00198">
    <property type="entry name" value="4FE4S_FER_1"/>
    <property type="match status" value="2"/>
</dbReference>
<sequence length="612" mass="64715">MSRPSILPAHTDPGSQPLLTTPLPAQLRLWLQGASCCVEVGQRVLKHQLLAEADSEFGVAVHAPTSGHIRAIGPLPQALPDAPLLDGLQLQPDGLDEALSLPAESNWPALSALALAMRLQDMGVMGQHGPLLPLAWAAKASPLALLIINAVENEPFLQADSMLLCEQAAAVAEAMAMLGRILQPARLVLAIQQEQGAAINALRSLAADQCWQLEVIQAPYPAGDEAQLLRALARPEESGNSLCLPVAGVHAAGRAILHGEPCISRIVTVSTALKQSHNMRALLGSPVADLLTCAGLSSQQHALVHGGGLRGFALPDATIGIHQHSHCLLVRPRQPALTAQPCIRCGDCASICPSQLQPQELYWHCSRQELAQAQHWRLADCSQCGLCSAVCPSQLPLLDSFRLASQQLLLAEQQQCAADAARQRHRFRQFRLERDKQEKAQRLAERAAQQAAKLAQQAAEPTSHAEPTATAADKQAAIAAAMARAAERQQQRPAVAPSVNSSEREAAIAANRQAAIEAAMARAAARKAAQEAAKAAAADAPAMAKDEDQNKPGLNQQQQALIQAAMHRANAQKAAASSSPASLDQDKKALIAAAMARAAARKAAGDETEQDK</sequence>
<feature type="compositionally biased region" description="Low complexity" evidence="9">
    <location>
        <begin position="446"/>
        <end position="459"/>
    </location>
</feature>
<dbReference type="Pfam" id="PF12838">
    <property type="entry name" value="Fer4_7"/>
    <property type="match status" value="1"/>
</dbReference>
<dbReference type="Proteomes" id="UP000248395">
    <property type="component" value="Unassembled WGS sequence"/>
</dbReference>
<dbReference type="GO" id="GO:0009055">
    <property type="term" value="F:electron transfer activity"/>
    <property type="evidence" value="ECO:0007669"/>
    <property type="project" value="InterPro"/>
</dbReference>
<keyword evidence="5 8" id="KW-0249">Electron transport</keyword>